<dbReference type="HOGENOM" id="CLU_1298765_0_0_0"/>
<dbReference type="Gene3D" id="1.25.40.10">
    <property type="entry name" value="Tetratricopeptide repeat domain"/>
    <property type="match status" value="1"/>
</dbReference>
<dbReference type="KEGG" id="puv:PUV_18530"/>
<dbReference type="eggNOG" id="COG0790">
    <property type="taxonomic scope" value="Bacteria"/>
</dbReference>
<dbReference type="InterPro" id="IPR011990">
    <property type="entry name" value="TPR-like_helical_dom_sf"/>
</dbReference>
<sequence>MQQDIEEKAQKGDLQAQAELGRYFLDQESYPQAKFWLEKAAMQNDASSQYLLGNMYVNGLDGEPNYTLAREWIQKAAEQRNVDAMVDLSSFYQDGTGGCEISPEKEKYWLEQAAILGDEEAQLELGLIFQAEENMGSAKKWFEEAFTAYQSDRAAYFLGRLYLENAEEKATKELAYDWLKKAVDLGNANALGFLAKLQATEMWRDIEDTQGF</sequence>
<reference evidence="1 2" key="2">
    <citation type="journal article" date="2011" name="Mol. Biol. Evol.">
        <title>Unity in variety--the pan-genome of the Chlamydiae.</title>
        <authorList>
            <person name="Collingro A."/>
            <person name="Tischler P."/>
            <person name="Weinmaier T."/>
            <person name="Penz T."/>
            <person name="Heinz E."/>
            <person name="Brunham R.C."/>
            <person name="Read T.D."/>
            <person name="Bavoil P.M."/>
            <person name="Sachse K."/>
            <person name="Kahane S."/>
            <person name="Friedman M.G."/>
            <person name="Rattei T."/>
            <person name="Myers G.S."/>
            <person name="Horn M."/>
        </authorList>
    </citation>
    <scope>NUCLEOTIDE SEQUENCE [LARGE SCALE GENOMIC DNA]</scope>
    <source>
        <strain evidence="2">UV7</strain>
    </source>
</reference>
<dbReference type="STRING" id="765952.PUV_18530"/>
<dbReference type="AlphaFoldDB" id="F8L0Q3"/>
<reference key="1">
    <citation type="journal article" date="2011" name="Mol. Biol. Evol.">
        <title>Unity in variety -- the pan-genome of the Chlamydiae.</title>
        <authorList>
            <person name="Collingro A."/>
            <person name="Tischler P."/>
            <person name="Weinmaier T."/>
            <person name="Penz T."/>
            <person name="Heinz E."/>
            <person name="Brunham R.C."/>
            <person name="Read T.D."/>
            <person name="Bavoil P.M."/>
            <person name="Sachse K."/>
            <person name="Kahane S."/>
            <person name="Friedman M.G."/>
            <person name="Rattei T."/>
            <person name="Myers G.S.A."/>
            <person name="Horn M."/>
        </authorList>
    </citation>
    <scope>NUCLEOTIDE SEQUENCE</scope>
    <source>
        <strain>UV7</strain>
    </source>
</reference>
<dbReference type="InterPro" id="IPR006597">
    <property type="entry name" value="Sel1-like"/>
</dbReference>
<keyword evidence="2" id="KW-1185">Reference proteome</keyword>
<dbReference type="PANTHER" id="PTHR11102:SF160">
    <property type="entry name" value="ERAD-ASSOCIATED E3 UBIQUITIN-PROTEIN LIGASE COMPONENT HRD3"/>
    <property type="match status" value="1"/>
</dbReference>
<dbReference type="SUPFAM" id="SSF81901">
    <property type="entry name" value="HCP-like"/>
    <property type="match status" value="1"/>
</dbReference>
<evidence type="ECO:0000313" key="1">
    <source>
        <dbReference type="EMBL" id="CCB86803.1"/>
    </source>
</evidence>
<dbReference type="Pfam" id="PF08238">
    <property type="entry name" value="Sel1"/>
    <property type="match status" value="5"/>
</dbReference>
<dbReference type="OrthoDB" id="1045962at2"/>
<dbReference type="PANTHER" id="PTHR11102">
    <property type="entry name" value="SEL-1-LIKE PROTEIN"/>
    <property type="match status" value="1"/>
</dbReference>
<evidence type="ECO:0000313" key="2">
    <source>
        <dbReference type="Proteomes" id="UP000000495"/>
    </source>
</evidence>
<dbReference type="Proteomes" id="UP000000495">
    <property type="component" value="Chromosome"/>
</dbReference>
<dbReference type="InterPro" id="IPR050767">
    <property type="entry name" value="Sel1_AlgK"/>
</dbReference>
<name>F8L0Q3_PARAV</name>
<dbReference type="SMART" id="SM00671">
    <property type="entry name" value="SEL1"/>
    <property type="match status" value="5"/>
</dbReference>
<dbReference type="RefSeq" id="WP_006340199.1">
    <property type="nucleotide sequence ID" value="NC_015702.1"/>
</dbReference>
<protein>
    <submittedName>
        <fullName evidence="1">Uncharacterized protein ybeT</fullName>
    </submittedName>
</protein>
<organism evidence="1 2">
    <name type="scientific">Parachlamydia acanthamoebae (strain UV7)</name>
    <dbReference type="NCBI Taxonomy" id="765952"/>
    <lineage>
        <taxon>Bacteria</taxon>
        <taxon>Pseudomonadati</taxon>
        <taxon>Chlamydiota</taxon>
        <taxon>Chlamydiia</taxon>
        <taxon>Parachlamydiales</taxon>
        <taxon>Parachlamydiaceae</taxon>
        <taxon>Parachlamydia</taxon>
    </lineage>
</organism>
<gene>
    <name evidence="1" type="primary">ybeT</name>
    <name evidence="1" type="ordered locus">PUV_18530</name>
</gene>
<proteinExistence type="predicted"/>
<accession>F8L0Q3</accession>
<dbReference type="EMBL" id="FR872580">
    <property type="protein sequence ID" value="CCB86803.1"/>
    <property type="molecule type" value="Genomic_DNA"/>
</dbReference>